<reference evidence="1 2" key="1">
    <citation type="submission" date="2016-06" db="EMBL/GenBank/DDBJ databases">
        <title>Comparative genomics of the ectomycorrhizal sister species Rhizopogon vinicolor and Rhizopogon vesiculosus (Basidiomycota: Boletales) reveals a divergence of the mating type B locus.</title>
        <authorList>
            <consortium name="DOE Joint Genome Institute"/>
            <person name="Mujic A.B."/>
            <person name="Kuo A."/>
            <person name="Tritt A."/>
            <person name="Lipzen A."/>
            <person name="Chen C."/>
            <person name="Johnson J."/>
            <person name="Sharma A."/>
            <person name="Barry K."/>
            <person name="Grigoriev I.V."/>
            <person name="Spatafora J.W."/>
        </authorList>
    </citation>
    <scope>NUCLEOTIDE SEQUENCE [LARGE SCALE GENOMIC DNA]</scope>
    <source>
        <strain evidence="1 2">AM-OR11-026</strain>
    </source>
</reference>
<dbReference type="EMBL" id="KV449386">
    <property type="protein sequence ID" value="OAX31471.1"/>
    <property type="molecule type" value="Genomic_DNA"/>
</dbReference>
<gene>
    <name evidence="1" type="ORF">K503DRAFT_81999</name>
</gene>
<dbReference type="Proteomes" id="UP000092154">
    <property type="component" value="Unassembled WGS sequence"/>
</dbReference>
<evidence type="ECO:0000313" key="2">
    <source>
        <dbReference type="Proteomes" id="UP000092154"/>
    </source>
</evidence>
<proteinExistence type="predicted"/>
<dbReference type="OrthoDB" id="2692480at2759"/>
<protein>
    <submittedName>
        <fullName evidence="1">Uncharacterized protein</fullName>
    </submittedName>
</protein>
<keyword evidence="2" id="KW-1185">Reference proteome</keyword>
<sequence>MIRFYVVLKTDLFFVRVSGNAKIREIIDFLQSKSAVAHRILGGISDDQYEYYKLKNPVSFSDDDRAIADVVKDCLDQNNWQEVSPLHFVKGLAPMLSDSHVHLVIQPRAGKLPIYPLILD</sequence>
<organism evidence="1 2">
    <name type="scientific">Rhizopogon vinicolor AM-OR11-026</name>
    <dbReference type="NCBI Taxonomy" id="1314800"/>
    <lineage>
        <taxon>Eukaryota</taxon>
        <taxon>Fungi</taxon>
        <taxon>Dikarya</taxon>
        <taxon>Basidiomycota</taxon>
        <taxon>Agaricomycotina</taxon>
        <taxon>Agaricomycetes</taxon>
        <taxon>Agaricomycetidae</taxon>
        <taxon>Boletales</taxon>
        <taxon>Suillineae</taxon>
        <taxon>Rhizopogonaceae</taxon>
        <taxon>Rhizopogon</taxon>
    </lineage>
</organism>
<name>A0A1B7MFU8_9AGAM</name>
<dbReference type="InParanoid" id="A0A1B7MFU8"/>
<evidence type="ECO:0000313" key="1">
    <source>
        <dbReference type="EMBL" id="OAX31471.1"/>
    </source>
</evidence>
<accession>A0A1B7MFU8</accession>
<dbReference type="AlphaFoldDB" id="A0A1B7MFU8"/>